<dbReference type="InterPro" id="IPR036086">
    <property type="entry name" value="ParB/Sulfiredoxin_sf"/>
</dbReference>
<dbReference type="RefSeq" id="WP_160987027.1">
    <property type="nucleotide sequence ID" value="NZ_WVTD01000017.1"/>
</dbReference>
<comment type="caution">
    <text evidence="2">The sequence shown here is derived from an EMBL/GenBank/DDBJ whole genome shotgun (WGS) entry which is preliminary data.</text>
</comment>
<dbReference type="InterPro" id="IPR046681">
    <property type="entry name" value="DUF6551"/>
</dbReference>
<keyword evidence="3" id="KW-1185">Reference proteome</keyword>
<evidence type="ECO:0000313" key="2">
    <source>
        <dbReference type="EMBL" id="MYL99584.1"/>
    </source>
</evidence>
<sequence length="338" mass="36950">MASPKPANLKVNPPLGRMPVLQFLPPAELGIDPAYQRSAEGGDSQALIRRIAQDWDWDLCQPLVVARRQQGQGEAFYVIDGQHRLLAAKLRGDIAQLPCNIRSYPNVSAEAASFVKLNQQRKPLSKLDLFKAAVASGDEEACAIVEAMEDAGLRVAPHNNPTAWKPGMVSNISGIQASWRKHGKRRTATALRALSSAYAGQFLQLAGTIFPGIAAVSFDEHIRNKIFLHDRLEKFITMLAIRSQDEWRKDISALRIDNTGLSLSAASERVIRDAWARANGTPVTTSPAPRPQAPAPAPRTIATAMQTGKRWCDQCDRGVDHREIAACRDSHCKVKGAA</sequence>
<dbReference type="Proteomes" id="UP000465810">
    <property type="component" value="Unassembled WGS sequence"/>
</dbReference>
<dbReference type="SMART" id="SM00470">
    <property type="entry name" value="ParB"/>
    <property type="match status" value="1"/>
</dbReference>
<dbReference type="Pfam" id="PF20188">
    <property type="entry name" value="DUF6551"/>
    <property type="match status" value="1"/>
</dbReference>
<evidence type="ECO:0000259" key="1">
    <source>
        <dbReference type="SMART" id="SM00470"/>
    </source>
</evidence>
<dbReference type="EMBL" id="WVTD01000017">
    <property type="protein sequence ID" value="MYL99584.1"/>
    <property type="molecule type" value="Genomic_DNA"/>
</dbReference>
<name>A0A7X4GL25_9SPHN</name>
<gene>
    <name evidence="2" type="ORF">GR702_17625</name>
</gene>
<dbReference type="InterPro" id="IPR003115">
    <property type="entry name" value="ParB_N"/>
</dbReference>
<dbReference type="AlphaFoldDB" id="A0A7X4GL25"/>
<dbReference type="SUPFAM" id="SSF110849">
    <property type="entry name" value="ParB/Sulfiredoxin"/>
    <property type="match status" value="1"/>
</dbReference>
<reference evidence="2 3" key="1">
    <citation type="submission" date="2019-12" db="EMBL/GenBank/DDBJ databases">
        <authorList>
            <person name="Feng G."/>
            <person name="Zhu H."/>
        </authorList>
    </citation>
    <scope>NUCLEOTIDE SEQUENCE [LARGE SCALE GENOMIC DNA]</scope>
    <source>
        <strain evidence="2 3">FGD1</strain>
    </source>
</reference>
<protein>
    <submittedName>
        <fullName evidence="2">ParB N-terminal domain-containing protein</fullName>
    </submittedName>
</protein>
<organism evidence="2 3">
    <name type="scientific">Novosphingobium silvae</name>
    <dbReference type="NCBI Taxonomy" id="2692619"/>
    <lineage>
        <taxon>Bacteria</taxon>
        <taxon>Pseudomonadati</taxon>
        <taxon>Pseudomonadota</taxon>
        <taxon>Alphaproteobacteria</taxon>
        <taxon>Sphingomonadales</taxon>
        <taxon>Sphingomonadaceae</taxon>
        <taxon>Novosphingobium</taxon>
    </lineage>
</organism>
<dbReference type="Gene3D" id="3.90.1530.10">
    <property type="entry name" value="Conserved hypothetical protein from pyrococcus furiosus pfu- 392566-001, ParB domain"/>
    <property type="match status" value="1"/>
</dbReference>
<accession>A0A7X4GL25</accession>
<proteinExistence type="predicted"/>
<feature type="domain" description="ParB-like N-terminal" evidence="1">
    <location>
        <begin position="22"/>
        <end position="118"/>
    </location>
</feature>
<evidence type="ECO:0000313" key="3">
    <source>
        <dbReference type="Proteomes" id="UP000465810"/>
    </source>
</evidence>